<sequence length="911" mass="103365">MNRQMILMALVSAVIILILIIPAFERVPGGHRSANEGAEAAAAIEVEMEPTSTPLVTGESDKKDQIPPLNAYLEPAPGGMRLVLDEKESQYVNSVADDATGGVSVHLVEREVYSGSAELGWVKQYNLVVVRPDTARIDTYPLYTEKAIDHGFYPPIVKLMNEHQAMFIKRSKEGDAIEYQLAVVFLGSGSIYTMPTFWKIHADSEDERDFLLSAHYEWNEDGHIVEVMLTSYGGKRWQMNLKTFKLIGDRGQTYPGAGDPGSSPPRPLMYPTPDLERFVYRFTEKVPIYISNHFMVTDSKSGKVIKLFSIDDSLLLSNSGPVWNKESSRFYLEYAKSGEEMGVVYDTGTLVFAQQIAFYDANGERSRILHAAKGERISVFNWLDEHRLLVESYRPVQRANGGWSKGEIAYKEYDVRTGKLTAYRHEQDASKLANGETLKLCTAGGTYDSKAFVYIDQKHKKVWTPDVKGWTYESDGNLYINVYEKDNQGRIFKWDSEERQLQLVHSYSSSDQTLHQAIGGWLMLGDRGRSSFLYLNTEMDPERNAEGLPVLWGNINRFSFKEWWNEGNEGVGSPKILSGNEVRAKGKSRYGTLRIRSSEGEQYLTDGAIKQYYGQYQVDFTTNEGRNISLPLLENVELVLGKPLGEMKVLSFDQFDLILFQTHQSQFKGYTSKSSNVYVYAVTEGGEATPLTFRYASPGGIQSADSIAIMDQEATITPSRQALILQSYTDGKFYELMWMADVREKTFTLTALRDRTEEYADLRTVVDRYANRLEQALGLTDIALPEGKMDEAKLRSLFTEKAWNNPGFQRLKTDFAKLEKEGNPSRAFAWQPINARYDEYGNIRVTFTFNLLYSIGWAAHLEAILKLDEYEWIFHDFGNLETEYTEGYKELDDDLGMKGYNGLVIPNALER</sequence>
<organism evidence="1 2">
    <name type="scientific">Paenibacillus paeoniae</name>
    <dbReference type="NCBI Taxonomy" id="2292705"/>
    <lineage>
        <taxon>Bacteria</taxon>
        <taxon>Bacillati</taxon>
        <taxon>Bacillota</taxon>
        <taxon>Bacilli</taxon>
        <taxon>Bacillales</taxon>
        <taxon>Paenibacillaceae</taxon>
        <taxon>Paenibacillus</taxon>
    </lineage>
</organism>
<keyword evidence="2" id="KW-1185">Reference proteome</keyword>
<dbReference type="Proteomes" id="UP000261905">
    <property type="component" value="Unassembled WGS sequence"/>
</dbReference>
<gene>
    <name evidence="1" type="ORF">DX130_20575</name>
</gene>
<protein>
    <submittedName>
        <fullName evidence="1">Uncharacterized protein</fullName>
    </submittedName>
</protein>
<dbReference type="OrthoDB" id="2486901at2"/>
<dbReference type="AlphaFoldDB" id="A0A371P621"/>
<accession>A0A371P621</accession>
<proteinExistence type="predicted"/>
<reference evidence="1 2" key="1">
    <citation type="submission" date="2018-08" db="EMBL/GenBank/DDBJ databases">
        <title>Paenibacillus sp. M4BSY-1, whole genome shotgun sequence.</title>
        <authorList>
            <person name="Tuo L."/>
        </authorList>
    </citation>
    <scope>NUCLEOTIDE SEQUENCE [LARGE SCALE GENOMIC DNA]</scope>
    <source>
        <strain evidence="1 2">M4BSY-1</strain>
    </source>
</reference>
<comment type="caution">
    <text evidence="1">The sequence shown here is derived from an EMBL/GenBank/DDBJ whole genome shotgun (WGS) entry which is preliminary data.</text>
</comment>
<evidence type="ECO:0000313" key="2">
    <source>
        <dbReference type="Proteomes" id="UP000261905"/>
    </source>
</evidence>
<name>A0A371P621_9BACL</name>
<dbReference type="RefSeq" id="WP_116048600.1">
    <property type="nucleotide sequence ID" value="NZ_QUBQ01000005.1"/>
</dbReference>
<evidence type="ECO:0000313" key="1">
    <source>
        <dbReference type="EMBL" id="REK71403.1"/>
    </source>
</evidence>
<dbReference type="EMBL" id="QUBQ01000005">
    <property type="protein sequence ID" value="REK71403.1"/>
    <property type="molecule type" value="Genomic_DNA"/>
</dbReference>